<dbReference type="EMBL" id="CP021324">
    <property type="protein sequence ID" value="ARS64082.1"/>
    <property type="molecule type" value="Genomic_DNA"/>
</dbReference>
<dbReference type="AlphaFoldDB" id="A0A2Z2HIW3"/>
<evidence type="ECO:0000313" key="2">
    <source>
        <dbReference type="Proteomes" id="UP000249949"/>
    </source>
</evidence>
<sequence length="112" mass="12926">MGLLDKIKKSIELKHPSPSISLIEKTENRILELTKKSELDPNDSKILLELYACYVETSNSEKKIECLEKLSFLTPGDFYPLQQLADVYLNELDDNVKAKFYQNKANNIKNNF</sequence>
<gene>
    <name evidence="1" type="ORF">NMSP_0459</name>
</gene>
<protein>
    <recommendedName>
        <fullName evidence="3">Tetratricopeptide repeat protein</fullName>
    </recommendedName>
</protein>
<evidence type="ECO:0008006" key="3">
    <source>
        <dbReference type="Google" id="ProtNLM"/>
    </source>
</evidence>
<dbReference type="RefSeq" id="WP_086907258.1">
    <property type="nucleotide sequence ID" value="NZ_CP021324.1"/>
</dbReference>
<evidence type="ECO:0000313" key="1">
    <source>
        <dbReference type="EMBL" id="ARS64082.1"/>
    </source>
</evidence>
<proteinExistence type="predicted"/>
<dbReference type="InterPro" id="IPR011990">
    <property type="entry name" value="TPR-like_helical_dom_sf"/>
</dbReference>
<keyword evidence="2" id="KW-1185">Reference proteome</keyword>
<reference evidence="1 2" key="1">
    <citation type="journal article" date="2017" name="Environ. Microbiol.">
        <title>Genome and epigenome of a novel marine Thaumarchaeota strain suggest viral infection, phosphorothioation DNA modification and multiple restriction systems.</title>
        <authorList>
            <person name="Ahlgren N.A."/>
            <person name="Chen Y."/>
            <person name="Needham D.M."/>
            <person name="Parada A.E."/>
            <person name="Sachdeva R."/>
            <person name="Trinh V."/>
            <person name="Chen T."/>
            <person name="Fuhrman J.A."/>
        </authorList>
    </citation>
    <scope>NUCLEOTIDE SEQUENCE [LARGE SCALE GENOMIC DNA]</scope>
    <source>
        <strain evidence="1 2">SPOT01</strain>
    </source>
</reference>
<name>A0A2Z2HIW3_9ARCH</name>
<dbReference type="KEGG" id="nct:NMSP_0459"/>
<dbReference type="Proteomes" id="UP000249949">
    <property type="component" value="Chromosome"/>
</dbReference>
<dbReference type="SUPFAM" id="SSF48452">
    <property type="entry name" value="TPR-like"/>
    <property type="match status" value="1"/>
</dbReference>
<accession>A0A2Z2HIW3</accession>
<organism evidence="1 2">
    <name type="scientific">Candidatus Nitrosomarinus catalinensis</name>
    <dbReference type="NCBI Taxonomy" id="1898749"/>
    <lineage>
        <taxon>Archaea</taxon>
        <taxon>Nitrososphaerota</taxon>
        <taxon>Nitrososphaeria</taxon>
        <taxon>Nitrosopumilales</taxon>
        <taxon>Nitrosopumilaceae</taxon>
        <taxon>Candidatus Nitrosomarinus</taxon>
    </lineage>
</organism>
<dbReference type="OrthoDB" id="377282at2157"/>
<dbReference type="GeneID" id="32900956"/>
<dbReference type="Gene3D" id="1.25.40.10">
    <property type="entry name" value="Tetratricopeptide repeat domain"/>
    <property type="match status" value="1"/>
</dbReference>